<accession>A0A2W8GQ50</accession>
<gene>
    <name evidence="1" type="ORF">DIV22_12655</name>
</gene>
<feature type="non-terminal residue" evidence="1">
    <location>
        <position position="1"/>
    </location>
</feature>
<keyword evidence="1" id="KW-0378">Hydrolase</keyword>
<name>A0A2W8GQ50_ECOLX</name>
<dbReference type="EMBL" id="QFSS01000059">
    <property type="protein sequence ID" value="PZZ68544.1"/>
    <property type="molecule type" value="Genomic_DNA"/>
</dbReference>
<proteinExistence type="predicted"/>
<evidence type="ECO:0000313" key="1">
    <source>
        <dbReference type="EMBL" id="PZZ68544.1"/>
    </source>
</evidence>
<dbReference type="AlphaFoldDB" id="A0A2W8GQ50"/>
<keyword evidence="1" id="KW-0540">Nuclease</keyword>
<keyword evidence="1" id="KW-0269">Exonuclease</keyword>
<evidence type="ECO:0000313" key="2">
    <source>
        <dbReference type="Proteomes" id="UP000248865"/>
    </source>
</evidence>
<dbReference type="Proteomes" id="UP000248865">
    <property type="component" value="Unassembled WGS sequence"/>
</dbReference>
<reference evidence="1 2" key="1">
    <citation type="submission" date="2018-05" db="EMBL/GenBank/DDBJ databases">
        <title>Genomic sequencing of EHEC O26 New European Clone.</title>
        <authorList>
            <person name="Karnisova L."/>
            <person name="Nunvar J."/>
            <person name="Marejkova M."/>
            <person name="Mellmann A."/>
            <person name="Drevinek P."/>
            <person name="Blahova K."/>
            <person name="Bielaszewska M."/>
        </authorList>
    </citation>
    <scope>NUCLEOTIDE SEQUENCE [LARGE SCALE GENOMIC DNA]</scope>
    <source>
        <strain evidence="1 2">14-391</strain>
    </source>
</reference>
<sequence>TVAQTNFLVWIRHWLPGLLKSRKKNILPAKTEHTRTYRKMWIPLKIPYNRSR</sequence>
<dbReference type="GO" id="GO:0004527">
    <property type="term" value="F:exonuclease activity"/>
    <property type="evidence" value="ECO:0007669"/>
    <property type="project" value="UniProtKB-KW"/>
</dbReference>
<protein>
    <submittedName>
        <fullName evidence="1">Exonuclease</fullName>
    </submittedName>
</protein>
<organism evidence="1 2">
    <name type="scientific">Escherichia coli</name>
    <dbReference type="NCBI Taxonomy" id="562"/>
    <lineage>
        <taxon>Bacteria</taxon>
        <taxon>Pseudomonadati</taxon>
        <taxon>Pseudomonadota</taxon>
        <taxon>Gammaproteobacteria</taxon>
        <taxon>Enterobacterales</taxon>
        <taxon>Enterobacteriaceae</taxon>
        <taxon>Escherichia</taxon>
    </lineage>
</organism>
<comment type="caution">
    <text evidence="1">The sequence shown here is derived from an EMBL/GenBank/DDBJ whole genome shotgun (WGS) entry which is preliminary data.</text>
</comment>